<evidence type="ECO:0000256" key="1">
    <source>
        <dbReference type="SAM" id="MobiDB-lite"/>
    </source>
</evidence>
<proteinExistence type="predicted"/>
<organism evidence="2 3">
    <name type="scientific">Bacteroides fragilis</name>
    <dbReference type="NCBI Taxonomy" id="817"/>
    <lineage>
        <taxon>Bacteria</taxon>
        <taxon>Pseudomonadati</taxon>
        <taxon>Bacteroidota</taxon>
        <taxon>Bacteroidia</taxon>
        <taxon>Bacteroidales</taxon>
        <taxon>Bacteroidaceae</taxon>
        <taxon>Bacteroides</taxon>
    </lineage>
</organism>
<evidence type="ECO:0000313" key="3">
    <source>
        <dbReference type="Proteomes" id="UP000501467"/>
    </source>
</evidence>
<protein>
    <submittedName>
        <fullName evidence="2">DUF5029 domain-containing protein</fullName>
    </submittedName>
</protein>
<name>A0AAP9NCU4_BACFG</name>
<feature type="region of interest" description="Disordered" evidence="1">
    <location>
        <begin position="359"/>
        <end position="385"/>
    </location>
</feature>
<evidence type="ECO:0000313" key="2">
    <source>
        <dbReference type="EMBL" id="QKH84654.1"/>
    </source>
</evidence>
<reference evidence="2 3" key="1">
    <citation type="submission" date="2020-05" db="EMBL/GenBank/DDBJ databases">
        <title>FDA dAtabase for Regulatory Grade micrObial Sequences (FDA-ARGOS): Supporting development and validation of Infectious Disease Dx tests.</title>
        <authorList>
            <person name="Bojja K."/>
            <person name="Kessler A."/>
            <person name="Tallon L."/>
            <person name="Sadzewicz L."/>
            <person name="Zhao X."/>
            <person name="Vavikolanu K."/>
            <person name="Mehta A."/>
            <person name="Aluvathingal J."/>
            <person name="Nadendla S."/>
            <person name="Myers T."/>
            <person name="Yan Y."/>
            <person name="Sichtig H."/>
        </authorList>
    </citation>
    <scope>NUCLEOTIDE SEQUENCE [LARGE SCALE GENOMIC DNA]</scope>
    <source>
        <strain evidence="2 3">FDAARGOS_763</strain>
    </source>
</reference>
<dbReference type="AlphaFoldDB" id="A0AAP9NCU4"/>
<dbReference type="Proteomes" id="UP000501467">
    <property type="component" value="Chromosome"/>
</dbReference>
<sequence>MKKSCFYAGALAVLFASCSNEDGLTPQVGPGQPGGDVVNELKISLVSGTGPGTRTAPGEGTENTLYNAFVFVKADVDGPDAASQTYDYKYIVVELTQGQTSTVVKHVEGGSKVYVLANTDYLTKAGAEGLADDVNGGTVNFHDFVEAIDKSYVSKLETTTGRFIMSGVATVPALNSTGATVLAVSLKRDLAKVNFKVNKASTEANLRIKTVEEITVRRSADHIQPFAMNGTASTTYVLPYGFGDANYVQDGLKGDVLTPDNDQQAANATDFSFIYRDKDVVTSANDFTFSNFYVLPNAASTAEKSTIIVLKAKIEKQKADDANVWEEVQGSKYYKARISSGLTAYNTAQNSSYTITATIKGEGNDKPSGPDPDSPDAENTESDLNINVQVEPWSLVVSSQEIE</sequence>
<dbReference type="RefSeq" id="WP_005776003.1">
    <property type="nucleotide sequence ID" value="NZ_CP054003.1"/>
</dbReference>
<dbReference type="InterPro" id="IPR032210">
    <property type="entry name" value="DUF5029"/>
</dbReference>
<dbReference type="Gene3D" id="2.60.40.2580">
    <property type="match status" value="1"/>
</dbReference>
<dbReference type="EMBL" id="CP054003">
    <property type="protein sequence ID" value="QKH84654.1"/>
    <property type="molecule type" value="Genomic_DNA"/>
</dbReference>
<accession>A0AAP9NCU4</accession>
<dbReference type="Gene3D" id="2.60.40.3690">
    <property type="match status" value="1"/>
</dbReference>
<dbReference type="PROSITE" id="PS51257">
    <property type="entry name" value="PROKAR_LIPOPROTEIN"/>
    <property type="match status" value="1"/>
</dbReference>
<gene>
    <name evidence="2" type="ORF">FOC69_09900</name>
</gene>
<dbReference type="Pfam" id="PF16432">
    <property type="entry name" value="DUF5029"/>
    <property type="match status" value="1"/>
</dbReference>